<dbReference type="InterPro" id="IPR045196">
    <property type="entry name" value="IF2/IF5"/>
</dbReference>
<evidence type="ECO:0000256" key="6">
    <source>
        <dbReference type="ARBA" id="ARBA00025032"/>
    </source>
</evidence>
<dbReference type="InterPro" id="IPR016190">
    <property type="entry name" value="Transl_init_fac_IF2/IF5_Zn-bd"/>
</dbReference>
<name>A0A3L6F4R0_MAIZE</name>
<gene>
    <name evidence="9" type="primary">EIF5_1</name>
    <name evidence="9" type="ORF">Zm00014a_001641</name>
</gene>
<evidence type="ECO:0000256" key="7">
    <source>
        <dbReference type="SAM" id="MobiDB-lite"/>
    </source>
</evidence>
<dbReference type="GO" id="GO:0005525">
    <property type="term" value="F:GTP binding"/>
    <property type="evidence" value="ECO:0007669"/>
    <property type="project" value="UniProtKB-KW"/>
</dbReference>
<dbReference type="Pfam" id="PF02020">
    <property type="entry name" value="W2"/>
    <property type="match status" value="1"/>
</dbReference>
<dbReference type="AlphaFoldDB" id="A0A3L6F4R0"/>
<evidence type="ECO:0000256" key="3">
    <source>
        <dbReference type="ARBA" id="ARBA00022741"/>
    </source>
</evidence>
<reference evidence="9" key="1">
    <citation type="journal article" date="2018" name="Nat. Genet.">
        <title>Extensive intraspecific gene order and gene structural variations between Mo17 and other maize genomes.</title>
        <authorList>
            <person name="Sun S."/>
            <person name="Zhou Y."/>
            <person name="Chen J."/>
            <person name="Shi J."/>
            <person name="Zhao H."/>
            <person name="Zhao H."/>
            <person name="Song W."/>
            <person name="Zhang M."/>
            <person name="Cui Y."/>
            <person name="Dong X."/>
            <person name="Liu H."/>
            <person name="Ma X."/>
            <person name="Jiao Y."/>
            <person name="Wang B."/>
            <person name="Wei X."/>
            <person name="Stein J.C."/>
            <person name="Glaubitz J.C."/>
            <person name="Lu F."/>
            <person name="Yu G."/>
            <person name="Liang C."/>
            <person name="Fengler K."/>
            <person name="Li B."/>
            <person name="Rafalski A."/>
            <person name="Schnable P.S."/>
            <person name="Ware D.H."/>
            <person name="Buckler E.S."/>
            <person name="Lai J."/>
        </authorList>
    </citation>
    <scope>NUCLEOTIDE SEQUENCE [LARGE SCALE GENOMIC DNA]</scope>
    <source>
        <tissue evidence="9">Seedling</tissue>
    </source>
</reference>
<dbReference type="InterPro" id="IPR016024">
    <property type="entry name" value="ARM-type_fold"/>
</dbReference>
<feature type="domain" description="W2" evidence="8">
    <location>
        <begin position="236"/>
        <end position="395"/>
    </location>
</feature>
<dbReference type="FunFam" id="1.25.40.180:FF:000046">
    <property type="entry name" value="Eukaryotic translation initiation factor 5"/>
    <property type="match status" value="1"/>
</dbReference>
<evidence type="ECO:0000256" key="1">
    <source>
        <dbReference type="ARBA" id="ARBA00010397"/>
    </source>
</evidence>
<evidence type="ECO:0000256" key="4">
    <source>
        <dbReference type="ARBA" id="ARBA00022917"/>
    </source>
</evidence>
<dbReference type="SUPFAM" id="SSF75689">
    <property type="entry name" value="Zinc-binding domain of translation initiation factor 2 beta"/>
    <property type="match status" value="1"/>
</dbReference>
<evidence type="ECO:0000256" key="5">
    <source>
        <dbReference type="ARBA" id="ARBA00023134"/>
    </source>
</evidence>
<accession>A0A3L6F4R0</accession>
<keyword evidence="2 9" id="KW-0396">Initiation factor</keyword>
<comment type="similarity">
    <text evidence="1">Belongs to the eIF-2-beta/eIF-5 family.</text>
</comment>
<dbReference type="CDD" id="cd11561">
    <property type="entry name" value="W2_eIF5"/>
    <property type="match status" value="1"/>
</dbReference>
<dbReference type="InterPro" id="IPR003307">
    <property type="entry name" value="W2_domain"/>
</dbReference>
<comment type="caution">
    <text evidence="9">The sequence shown here is derived from an EMBL/GenBank/DDBJ whole genome shotgun (WGS) entry which is preliminary data.</text>
</comment>
<dbReference type="Pfam" id="PF01873">
    <property type="entry name" value="eIF-5_eIF-2B"/>
    <property type="match status" value="1"/>
</dbReference>
<sequence length="397" mass="43100">MALQNIGASNRDDAFYRYKMPRMITKIEGRGNGIKTNVVNMVDIAKALARPASYTTKYFGCELGAQSKFDEKTGISLVNGAHDTAKLAGLLEVFIKKYVQCYGCGNPETEILISKTQMISLKCAACGFVSDVDMRDKLTTFILKNPPEQKKGGKDKKAMRRAEKERLKEGEAADEEQKKLKKDAKKKGSKDSTAKEQLSAATAEMVMLSTEETEKKMKQATHKDGSTNGSAKEIPNDKPAVTKPSPYEELIGDIKASLGSAPTPTQLKAVLASSTLPPQDVMNALLEALFGGVGKGFTKEVVKNKKYLAVAVPDEGAQTLLVQAIEAFGGKCNPEALKEVPVVLKALYDGDILDEETIVDWYNDAVAAGKDSQVVKNAKPFVEWLQSAESDEDGDDE</sequence>
<dbReference type="EMBL" id="NCVQ01000005">
    <property type="protein sequence ID" value="PWZ26657.1"/>
    <property type="molecule type" value="Genomic_DNA"/>
</dbReference>
<dbReference type="InterPro" id="IPR002735">
    <property type="entry name" value="Transl_init_fac_IF2/IF5_dom"/>
</dbReference>
<dbReference type="SUPFAM" id="SSF48371">
    <property type="entry name" value="ARM repeat"/>
    <property type="match status" value="1"/>
</dbReference>
<dbReference type="InterPro" id="IPR016189">
    <property type="entry name" value="Transl_init_fac_IF2/IF5_N"/>
</dbReference>
<organism evidence="9">
    <name type="scientific">Zea mays</name>
    <name type="common">Maize</name>
    <dbReference type="NCBI Taxonomy" id="4577"/>
    <lineage>
        <taxon>Eukaryota</taxon>
        <taxon>Viridiplantae</taxon>
        <taxon>Streptophyta</taxon>
        <taxon>Embryophyta</taxon>
        <taxon>Tracheophyta</taxon>
        <taxon>Spermatophyta</taxon>
        <taxon>Magnoliopsida</taxon>
        <taxon>Liliopsida</taxon>
        <taxon>Poales</taxon>
        <taxon>Poaceae</taxon>
        <taxon>PACMAD clade</taxon>
        <taxon>Panicoideae</taxon>
        <taxon>Andropogonodae</taxon>
        <taxon>Andropogoneae</taxon>
        <taxon>Tripsacinae</taxon>
        <taxon>Zea</taxon>
    </lineage>
</organism>
<keyword evidence="5" id="KW-0342">GTP-binding</keyword>
<dbReference type="Gene3D" id="1.25.40.180">
    <property type="match status" value="1"/>
</dbReference>
<dbReference type="ExpressionAtlas" id="A0A3L6F4R0">
    <property type="expression patterns" value="baseline and differential"/>
</dbReference>
<dbReference type="Gene3D" id="2.20.25.350">
    <property type="match status" value="1"/>
</dbReference>
<proteinExistence type="inferred from homology"/>
<dbReference type="SMART" id="SM00653">
    <property type="entry name" value="eIF2B_5"/>
    <property type="match status" value="1"/>
</dbReference>
<dbReference type="SMART" id="SM00515">
    <property type="entry name" value="eIF5C"/>
    <property type="match status" value="1"/>
</dbReference>
<dbReference type="GO" id="GO:0003743">
    <property type="term" value="F:translation initiation factor activity"/>
    <property type="evidence" value="ECO:0007669"/>
    <property type="project" value="UniProtKB-KW"/>
</dbReference>
<feature type="region of interest" description="Disordered" evidence="7">
    <location>
        <begin position="143"/>
        <end position="200"/>
    </location>
</feature>
<dbReference type="SUPFAM" id="SSF100966">
    <property type="entry name" value="Translation initiation factor 2 beta, aIF2beta, N-terminal domain"/>
    <property type="match status" value="1"/>
</dbReference>
<keyword evidence="3" id="KW-0547">Nucleotide-binding</keyword>
<feature type="compositionally biased region" description="Basic residues" evidence="7">
    <location>
        <begin position="179"/>
        <end position="188"/>
    </location>
</feature>
<evidence type="ECO:0000313" key="9">
    <source>
        <dbReference type="EMBL" id="PWZ26657.1"/>
    </source>
</evidence>
<comment type="function">
    <text evidence="6">Catalyzes the hydrolysis of GTP bound to the 40S ribosomal initiation complex (40S.mRNA.Met-tRNA[F].eIF-2.GTP) with the subsequent joining of a 60S ribosomal subunit resulting in the release of eIF-2 and the guanine nucleotide. The subsequent joining of a 60S ribosomal subunit results in the formation of a functional 80S initiation complex (80S.mRNA.Met-tRNA[F]).</text>
</comment>
<dbReference type="FunFam" id="3.30.30.170:FF:000002">
    <property type="entry name" value="Eukaryotic translation initiation factor 5"/>
    <property type="match status" value="1"/>
</dbReference>
<feature type="compositionally biased region" description="Basic and acidic residues" evidence="7">
    <location>
        <begin position="212"/>
        <end position="225"/>
    </location>
</feature>
<evidence type="ECO:0000259" key="8">
    <source>
        <dbReference type="PROSITE" id="PS51363"/>
    </source>
</evidence>
<keyword evidence="4" id="KW-0648">Protein biosynthesis</keyword>
<protein>
    <submittedName>
        <fullName evidence="9">Eukaryotic translation initiation factor 5</fullName>
    </submittedName>
</protein>
<dbReference type="FunFam" id="2.20.25.350:FF:000001">
    <property type="entry name" value="Eukaryotic translation initiation factor 5"/>
    <property type="match status" value="1"/>
</dbReference>
<dbReference type="PANTHER" id="PTHR23001">
    <property type="entry name" value="EUKARYOTIC TRANSLATION INITIATION FACTOR"/>
    <property type="match status" value="1"/>
</dbReference>
<feature type="region of interest" description="Disordered" evidence="7">
    <location>
        <begin position="212"/>
        <end position="243"/>
    </location>
</feature>
<dbReference type="Proteomes" id="UP000251960">
    <property type="component" value="Chromosome 4"/>
</dbReference>
<feature type="compositionally biased region" description="Basic and acidic residues" evidence="7">
    <location>
        <begin position="147"/>
        <end position="178"/>
    </location>
</feature>
<dbReference type="Gene3D" id="3.30.30.170">
    <property type="match status" value="1"/>
</dbReference>
<dbReference type="PROSITE" id="PS51363">
    <property type="entry name" value="W2"/>
    <property type="match status" value="1"/>
</dbReference>
<evidence type="ECO:0000256" key="2">
    <source>
        <dbReference type="ARBA" id="ARBA00022540"/>
    </source>
</evidence>
<dbReference type="PANTHER" id="PTHR23001:SF7">
    <property type="entry name" value="EUKARYOTIC TRANSLATION INITIATION FACTOR 5"/>
    <property type="match status" value="1"/>
</dbReference>